<dbReference type="EMBL" id="FN649733">
    <property type="protein sequence ID" value="CBN76885.1"/>
    <property type="molecule type" value="Genomic_DNA"/>
</dbReference>
<dbReference type="SUPFAM" id="SSF52833">
    <property type="entry name" value="Thioredoxin-like"/>
    <property type="match status" value="2"/>
</dbReference>
<dbReference type="InParanoid" id="D8LJ01"/>
<sequence length="528" mass="57072">MPGQRQNGRDCSGSSHVFKAALLGAIALAVPATRASTAGAHVAAASRAASRRAPAASSSPANNRWVSKALASRGGADEPAEETAEGIPGVLSEVEVALSSFNDIVGENLLVVDNPKKGTTKEVSASETLDGKHVAFYFSSQAVEDQLEKAAQGQETVRPTPVVKEAYKKAKDAGKELEVVYVPVADSLETYEKAIKDMPWKGIVHNNATVANLIRKAEIRVLPAVIVVDDKNKSLKEMLGPKFLKADGSEVTAEALEGKVLAVYFSASWCAPCKQFTPILKSVYSKLQKDGKPFEIVFVSSDKSEEEFSTYMGDMPWLSVPFDGKTRGTIAQLLGVSALPTLLVFDEEQQLITANGRQEIIKDTKAENFPWYPKALAELVESPEVITQKPSFIVFMEGGDKDEQARIRELVEPMAEARAKMVEDGKARPAGFLTASEIEPLSTAFRKLVGLDEIQGKYKFMKSKKALLKPRVALLDLMRNQFAVSEEGDLTEESLAAFVASWDAGELETKEFNLPAKGEEGDAEGAAE</sequence>
<dbReference type="Pfam" id="PF13905">
    <property type="entry name" value="Thioredoxin_8"/>
    <property type="match status" value="2"/>
</dbReference>
<evidence type="ECO:0000313" key="2">
    <source>
        <dbReference type="EMBL" id="CBN76885.1"/>
    </source>
</evidence>
<dbReference type="OrthoDB" id="409136at2759"/>
<gene>
    <name evidence="2" type="ORF">Esi_0023_0152</name>
</gene>
<feature type="domain" description="Thioredoxin" evidence="1">
    <location>
        <begin position="211"/>
        <end position="381"/>
    </location>
</feature>
<dbReference type="Gene3D" id="3.40.30.10">
    <property type="entry name" value="Glutaredoxin"/>
    <property type="match status" value="2"/>
</dbReference>
<dbReference type="InterPro" id="IPR036249">
    <property type="entry name" value="Thioredoxin-like_sf"/>
</dbReference>
<name>D8LJ01_ECTSI</name>
<dbReference type="InterPro" id="IPR012336">
    <property type="entry name" value="Thioredoxin-like_fold"/>
</dbReference>
<proteinExistence type="predicted"/>
<dbReference type="GO" id="GO:0030178">
    <property type="term" value="P:negative regulation of Wnt signaling pathway"/>
    <property type="evidence" value="ECO:0007669"/>
    <property type="project" value="TreeGrafter"/>
</dbReference>
<dbReference type="PANTHER" id="PTHR46472:SF1">
    <property type="entry name" value="NUCLEOREDOXIN"/>
    <property type="match status" value="1"/>
</dbReference>
<organism evidence="2 3">
    <name type="scientific">Ectocarpus siliculosus</name>
    <name type="common">Brown alga</name>
    <name type="synonym">Conferva siliculosa</name>
    <dbReference type="NCBI Taxonomy" id="2880"/>
    <lineage>
        <taxon>Eukaryota</taxon>
        <taxon>Sar</taxon>
        <taxon>Stramenopiles</taxon>
        <taxon>Ochrophyta</taxon>
        <taxon>PX clade</taxon>
        <taxon>Phaeophyceae</taxon>
        <taxon>Ectocarpales</taxon>
        <taxon>Ectocarpaceae</taxon>
        <taxon>Ectocarpus</taxon>
    </lineage>
</organism>
<dbReference type="PANTHER" id="PTHR46472">
    <property type="entry name" value="NUCLEOREDOXIN"/>
    <property type="match status" value="1"/>
</dbReference>
<accession>D8LJ01</accession>
<reference evidence="2 3" key="1">
    <citation type="journal article" date="2010" name="Nature">
        <title>The Ectocarpus genome and the independent evolution of multicellularity in brown algae.</title>
        <authorList>
            <person name="Cock J.M."/>
            <person name="Sterck L."/>
            <person name="Rouze P."/>
            <person name="Scornet D."/>
            <person name="Allen A.E."/>
            <person name="Amoutzias G."/>
            <person name="Anthouard V."/>
            <person name="Artiguenave F."/>
            <person name="Aury J.M."/>
            <person name="Badger J.H."/>
            <person name="Beszteri B."/>
            <person name="Billiau K."/>
            <person name="Bonnet E."/>
            <person name="Bothwell J.H."/>
            <person name="Bowler C."/>
            <person name="Boyen C."/>
            <person name="Brownlee C."/>
            <person name="Carrano C.J."/>
            <person name="Charrier B."/>
            <person name="Cho G.Y."/>
            <person name="Coelho S.M."/>
            <person name="Collen J."/>
            <person name="Corre E."/>
            <person name="Da Silva C."/>
            <person name="Delage L."/>
            <person name="Delaroque N."/>
            <person name="Dittami S.M."/>
            <person name="Doulbeau S."/>
            <person name="Elias M."/>
            <person name="Farnham G."/>
            <person name="Gachon C.M."/>
            <person name="Gschloessl B."/>
            <person name="Heesch S."/>
            <person name="Jabbari K."/>
            <person name="Jubin C."/>
            <person name="Kawai H."/>
            <person name="Kimura K."/>
            <person name="Kloareg B."/>
            <person name="Kupper F.C."/>
            <person name="Lang D."/>
            <person name="Le Bail A."/>
            <person name="Leblanc C."/>
            <person name="Lerouge P."/>
            <person name="Lohr M."/>
            <person name="Lopez P.J."/>
            <person name="Martens C."/>
            <person name="Maumus F."/>
            <person name="Michel G."/>
            <person name="Miranda-Saavedra D."/>
            <person name="Morales J."/>
            <person name="Moreau H."/>
            <person name="Motomura T."/>
            <person name="Nagasato C."/>
            <person name="Napoli C.A."/>
            <person name="Nelson D.R."/>
            <person name="Nyvall-Collen P."/>
            <person name="Peters A.F."/>
            <person name="Pommier C."/>
            <person name="Potin P."/>
            <person name="Poulain J."/>
            <person name="Quesneville H."/>
            <person name="Read B."/>
            <person name="Rensing S.A."/>
            <person name="Ritter A."/>
            <person name="Rousvoal S."/>
            <person name="Samanta M."/>
            <person name="Samson G."/>
            <person name="Schroeder D.C."/>
            <person name="Segurens B."/>
            <person name="Strittmatter M."/>
            <person name="Tonon T."/>
            <person name="Tregear J.W."/>
            <person name="Valentin K."/>
            <person name="von Dassow P."/>
            <person name="Yamagishi T."/>
            <person name="Van de Peer Y."/>
            <person name="Wincker P."/>
        </authorList>
    </citation>
    <scope>NUCLEOTIDE SEQUENCE [LARGE SCALE GENOMIC DNA]</scope>
    <source>
        <strain evidence="3">Ec32 / CCAP1310/4</strain>
    </source>
</reference>
<keyword evidence="3" id="KW-1185">Reference proteome</keyword>
<dbReference type="Proteomes" id="UP000002630">
    <property type="component" value="Linkage Group LG08"/>
</dbReference>
<dbReference type="GO" id="GO:0004791">
    <property type="term" value="F:thioredoxin-disulfide reductase (NADPH) activity"/>
    <property type="evidence" value="ECO:0007669"/>
    <property type="project" value="TreeGrafter"/>
</dbReference>
<dbReference type="GO" id="GO:0005634">
    <property type="term" value="C:nucleus"/>
    <property type="evidence" value="ECO:0007669"/>
    <property type="project" value="TreeGrafter"/>
</dbReference>
<dbReference type="STRING" id="2880.D8LJ01"/>
<evidence type="ECO:0000313" key="3">
    <source>
        <dbReference type="Proteomes" id="UP000002630"/>
    </source>
</evidence>
<dbReference type="PROSITE" id="PS51352">
    <property type="entry name" value="THIOREDOXIN_2"/>
    <property type="match status" value="1"/>
</dbReference>
<dbReference type="AlphaFoldDB" id="D8LJ01"/>
<dbReference type="CDD" id="cd02964">
    <property type="entry name" value="TryX_like_family"/>
    <property type="match status" value="1"/>
</dbReference>
<dbReference type="InterPro" id="IPR013766">
    <property type="entry name" value="Thioredoxin_domain"/>
</dbReference>
<protein>
    <submittedName>
        <fullName evidence="2">Thioredoxin</fullName>
    </submittedName>
</protein>
<dbReference type="EMBL" id="FN648409">
    <property type="protein sequence ID" value="CBN76885.1"/>
    <property type="molecule type" value="Genomic_DNA"/>
</dbReference>
<dbReference type="eggNOG" id="KOG2501">
    <property type="taxonomic scope" value="Eukaryota"/>
</dbReference>
<dbReference type="GO" id="GO:0031397">
    <property type="term" value="P:negative regulation of protein ubiquitination"/>
    <property type="evidence" value="ECO:0007669"/>
    <property type="project" value="TreeGrafter"/>
</dbReference>
<evidence type="ECO:0000259" key="1">
    <source>
        <dbReference type="PROSITE" id="PS51352"/>
    </source>
</evidence>